<evidence type="ECO:0000259" key="2">
    <source>
        <dbReference type="Pfam" id="PF23477"/>
    </source>
</evidence>
<reference evidence="3" key="1">
    <citation type="journal article" date="2017" name="Genome Announc.">
        <title>High-Quality Whole-Genome Sequences of the Oligo-Mouse-Microbiota Bacterial Community.</title>
        <authorList>
            <person name="Garzetti D."/>
            <person name="Brugiroux S."/>
            <person name="Bunk B."/>
            <person name="Pukall R."/>
            <person name="McCoy K.D."/>
            <person name="Macpherson A.J."/>
            <person name="Stecher B."/>
        </authorList>
    </citation>
    <scope>NUCLEOTIDE SEQUENCE</scope>
    <source>
        <strain evidence="3">KB18</strain>
    </source>
</reference>
<dbReference type="RefSeq" id="WP_066535916.1">
    <property type="nucleotide sequence ID" value="NZ_CP021422.1"/>
</dbReference>
<proteinExistence type="predicted"/>
<gene>
    <name evidence="3" type="ORF">ADH66_02830</name>
    <name evidence="4" type="ORF">I5Q82_12880</name>
</gene>
<dbReference type="EMBL" id="CP065321">
    <property type="protein sequence ID" value="QQR28981.1"/>
    <property type="molecule type" value="Genomic_DNA"/>
</dbReference>
<evidence type="ECO:0000313" key="6">
    <source>
        <dbReference type="Proteomes" id="UP000596035"/>
    </source>
</evidence>
<organism evidence="4 6">
    <name type="scientific">Acutalibacter muris</name>
    <dbReference type="NCBI Taxonomy" id="1796620"/>
    <lineage>
        <taxon>Bacteria</taxon>
        <taxon>Bacillati</taxon>
        <taxon>Bacillota</taxon>
        <taxon>Clostridia</taxon>
        <taxon>Eubacteriales</taxon>
        <taxon>Acutalibacteraceae</taxon>
        <taxon>Acutalibacter</taxon>
    </lineage>
</organism>
<dbReference type="InterPro" id="IPR025306">
    <property type="entry name" value="Zn-bnd_dom_prob"/>
</dbReference>
<evidence type="ECO:0000313" key="4">
    <source>
        <dbReference type="EMBL" id="QQR28981.1"/>
    </source>
</evidence>
<reference evidence="5" key="2">
    <citation type="submission" date="2017-05" db="EMBL/GenBank/DDBJ databases">
        <title>Improved OligoMM genomes.</title>
        <authorList>
            <person name="Garzetti D."/>
        </authorList>
    </citation>
    <scope>NUCLEOTIDE SEQUENCE [LARGE SCALE GENOMIC DNA]</scope>
    <source>
        <strain evidence="5">KB18</strain>
    </source>
</reference>
<accession>A0A1Z2XMN2</accession>
<feature type="domain" description="Probable zinc-binding" evidence="1">
    <location>
        <begin position="6"/>
        <end position="48"/>
    </location>
</feature>
<name>A0A1Z2XMN2_9FIRM</name>
<feature type="domain" description="CxxC-x17-CxxC" evidence="2">
    <location>
        <begin position="54"/>
        <end position="85"/>
    </location>
</feature>
<dbReference type="Pfam" id="PF13451">
    <property type="entry name" value="zf_Tbcl"/>
    <property type="match status" value="1"/>
</dbReference>
<reference evidence="4 6" key="3">
    <citation type="submission" date="2020-11" db="EMBL/GenBank/DDBJ databases">
        <title>Closed and high quality bacterial genomes of the OMM12 community.</title>
        <authorList>
            <person name="Marbouty M."/>
            <person name="Lamy-Besnier Q."/>
            <person name="Debarbieux L."/>
            <person name="Koszul R."/>
        </authorList>
    </citation>
    <scope>NUCLEOTIDE SEQUENCE [LARGE SCALE GENOMIC DNA]</scope>
    <source>
        <strain evidence="4 6">KB18</strain>
    </source>
</reference>
<dbReference type="NCBIfam" id="TIGR04272">
    <property type="entry name" value="cxxc_cxxc_Mbark"/>
    <property type="match status" value="1"/>
</dbReference>
<keyword evidence="5" id="KW-1185">Reference proteome</keyword>
<dbReference type="Pfam" id="PF23477">
    <property type="entry name" value="zf_Tbcl_2"/>
    <property type="match status" value="1"/>
</dbReference>
<dbReference type="InterPro" id="IPR026363">
    <property type="entry name" value="CxxC-x17-CxxC_dom"/>
</dbReference>
<dbReference type="Proteomes" id="UP000196710">
    <property type="component" value="Chromosome"/>
</dbReference>
<evidence type="ECO:0000313" key="5">
    <source>
        <dbReference type="Proteomes" id="UP000196710"/>
    </source>
</evidence>
<dbReference type="Proteomes" id="UP000596035">
    <property type="component" value="Chromosome"/>
</dbReference>
<evidence type="ECO:0000313" key="3">
    <source>
        <dbReference type="EMBL" id="ASB39687.1"/>
    </source>
</evidence>
<dbReference type="KEGG" id="amur:ADH66_02830"/>
<dbReference type="AlphaFoldDB" id="A0A1Z2XMN2"/>
<sequence length="100" mass="11328">MTAEEKILKCRQCGRDFLFTPEEQAFYSKHGYGSPRRCKDCRRAARLQKAGRVYSGVCAACGKEARVAFPPAKETLVYCGDCWAQIAAERRSMRKTRGSR</sequence>
<protein>
    <submittedName>
        <fullName evidence="4">Zinc-ribbon domain containing protein</fullName>
    </submittedName>
</protein>
<evidence type="ECO:0000259" key="1">
    <source>
        <dbReference type="Pfam" id="PF13451"/>
    </source>
</evidence>
<dbReference type="EMBL" id="CP021422">
    <property type="protein sequence ID" value="ASB39687.1"/>
    <property type="molecule type" value="Genomic_DNA"/>
</dbReference>